<dbReference type="InterPro" id="IPR017850">
    <property type="entry name" value="Alkaline_phosphatase_core_sf"/>
</dbReference>
<dbReference type="AlphaFoldDB" id="A0A0M4ED41"/>
<dbReference type="InterPro" id="IPR004245">
    <property type="entry name" value="DUF229"/>
</dbReference>
<dbReference type="GO" id="GO:0005615">
    <property type="term" value="C:extracellular space"/>
    <property type="evidence" value="ECO:0007669"/>
    <property type="project" value="TreeGrafter"/>
</dbReference>
<name>A0A0M4ED41_DROBS</name>
<reference evidence="2 3" key="1">
    <citation type="submission" date="2015-08" db="EMBL/GenBank/DDBJ databases">
        <title>Ancestral chromatin configuration constrains chromatin evolution on differentiating sex chromosomes in Drosophila.</title>
        <authorList>
            <person name="Zhou Q."/>
            <person name="Bachtrog D."/>
        </authorList>
    </citation>
    <scope>NUCLEOTIDE SEQUENCE [LARGE SCALE GENOMIC DNA]</scope>
    <source>
        <tissue evidence="2">Whole larvae</tissue>
    </source>
</reference>
<dbReference type="Gene3D" id="3.40.720.10">
    <property type="entry name" value="Alkaline Phosphatase, subunit A"/>
    <property type="match status" value="1"/>
</dbReference>
<dbReference type="OMA" id="MCHFERV"/>
<dbReference type="OrthoDB" id="413313at2759"/>
<sequence>MADKRPLLLQLSDNENDADDKESEAAMATNFKLKPHVTPTLISCYFSQLLLRRKLWLCLLMMSICFYFLLGPADILELQYDNAIVAVHHQSNALDMEAEGSAPPRPMASIEPPTSPPPQPPPLPTTAQLFKPNITLPSQGYLVYSNHCKIVDLDPYKRDVMSHFKRESYKPCKKYPPLTKLRYDEKSQRYVLAMDPKALPSYKVGNLIDCCYMGIQRVSENNVSYTSCERLKSSVQLSNSTDNIIVKCLNEEEQIYVNGYATIPERWQLRERLSQWSKMDAPQQRVPSVLLIGIDSISRVNLIRAMPKTAQYLYDNDWFELAGYNKIDDNTFPNIMALMTGYNLSSAMQHCSPYRVDGLDNCSFLWKQYQQHGYATAYGEDAVKINTFNYLKKGFKQPPVDYYLRPYLTAAEKLLGGNVLLGLPHCVGFETEAEHVYNYALEFARRYRNDSYFGFFWTNTHSHSDISQSSSMDDYLKEYLGKLVAQGTMEHSIVVFFSDHGLRFGPTRNTWSGHYEERLPFLFIWLPKYLRQSHPEFVDALQLNRNRLTTPYDLHLTLKHFLALSGRAGSLADMGPAQDCPQCQSLLLPVPLSRSCRDVAISDHWCTCWSYDHVYKNSKTVRQLAKYVVHYLNDYVTSFRNGSFAHFCMPLSLQSMSSAYKAHANPMDPAHIKVYRLIFYTSPNKALYEATVRHNEKLPGEQGMQVTGSVSRLNMYNGEANCLGDFSIRKYCFCRQQK</sequence>
<dbReference type="CDD" id="cd16021">
    <property type="entry name" value="ALP_like"/>
    <property type="match status" value="1"/>
</dbReference>
<evidence type="ECO:0000256" key="1">
    <source>
        <dbReference type="SAM" id="MobiDB-lite"/>
    </source>
</evidence>
<dbReference type="FunFam" id="3.40.720.10:FF:000017">
    <property type="entry name" value="Predicted protein"/>
    <property type="match status" value="1"/>
</dbReference>
<dbReference type="PANTHER" id="PTHR10974:SF9">
    <property type="entry name" value="DUF229 DOMAIN CONTAINING PROTEIN-RELATED"/>
    <property type="match status" value="1"/>
</dbReference>
<gene>
    <name evidence="2" type="ORF">Dbus_chr3Lg612</name>
</gene>
<evidence type="ECO:0000313" key="2">
    <source>
        <dbReference type="EMBL" id="ALC43446.1"/>
    </source>
</evidence>
<protein>
    <submittedName>
        <fullName evidence="2">CG7120</fullName>
    </submittedName>
</protein>
<evidence type="ECO:0000313" key="3">
    <source>
        <dbReference type="Proteomes" id="UP000494163"/>
    </source>
</evidence>
<dbReference type="SUPFAM" id="SSF53649">
    <property type="entry name" value="Alkaline phosphatase-like"/>
    <property type="match status" value="1"/>
</dbReference>
<dbReference type="Pfam" id="PF02995">
    <property type="entry name" value="DUF229"/>
    <property type="match status" value="1"/>
</dbReference>
<accession>A0A0M4ED41</accession>
<keyword evidence="3" id="KW-1185">Reference proteome</keyword>
<feature type="region of interest" description="Disordered" evidence="1">
    <location>
        <begin position="96"/>
        <end position="125"/>
    </location>
</feature>
<feature type="compositionally biased region" description="Pro residues" evidence="1">
    <location>
        <begin position="113"/>
        <end position="124"/>
    </location>
</feature>
<organism evidence="2 3">
    <name type="scientific">Drosophila busckii</name>
    <name type="common">Fruit fly</name>
    <dbReference type="NCBI Taxonomy" id="30019"/>
    <lineage>
        <taxon>Eukaryota</taxon>
        <taxon>Metazoa</taxon>
        <taxon>Ecdysozoa</taxon>
        <taxon>Arthropoda</taxon>
        <taxon>Hexapoda</taxon>
        <taxon>Insecta</taxon>
        <taxon>Pterygota</taxon>
        <taxon>Neoptera</taxon>
        <taxon>Endopterygota</taxon>
        <taxon>Diptera</taxon>
        <taxon>Brachycera</taxon>
        <taxon>Muscomorpha</taxon>
        <taxon>Ephydroidea</taxon>
        <taxon>Drosophilidae</taxon>
        <taxon>Drosophila</taxon>
    </lineage>
</organism>
<dbReference type="EMBL" id="CP012525">
    <property type="protein sequence ID" value="ALC43446.1"/>
    <property type="molecule type" value="Genomic_DNA"/>
</dbReference>
<dbReference type="PANTHER" id="PTHR10974">
    <property type="entry name" value="FI08016P-RELATED"/>
    <property type="match status" value="1"/>
</dbReference>
<proteinExistence type="predicted"/>
<dbReference type="STRING" id="30019.A0A0M4ED41"/>
<dbReference type="Proteomes" id="UP000494163">
    <property type="component" value="Chromosome 3L"/>
</dbReference>